<feature type="region of interest" description="Disordered" evidence="1">
    <location>
        <begin position="1"/>
        <end position="46"/>
    </location>
</feature>
<evidence type="ECO:0000313" key="2">
    <source>
        <dbReference type="EMBL" id="TKC38300.1"/>
    </source>
</evidence>
<name>A0A4V5P8R6_MONMO</name>
<evidence type="ECO:0000313" key="3">
    <source>
        <dbReference type="Proteomes" id="UP000308365"/>
    </source>
</evidence>
<dbReference type="EMBL" id="RWIC01001015">
    <property type="protein sequence ID" value="TKC38300.1"/>
    <property type="molecule type" value="Genomic_DNA"/>
</dbReference>
<comment type="caution">
    <text evidence="2">The sequence shown here is derived from an EMBL/GenBank/DDBJ whole genome shotgun (WGS) entry which is preliminary data.</text>
</comment>
<dbReference type="AlphaFoldDB" id="A0A4V5P8R6"/>
<sequence length="1278" mass="140121">KRLGRGSRSAHLPGAQLQPSAKEPEPRTRAALGNVRETASSPPGRTSAALLTRLPLHLRGRLGELLALRLRLLGAEMLGPGLLAPRHGTGQCHSSKGNRRAGERSYHSFYSRSSTEIFPGHPILADEPKINFSCKHSVFIAQRILLKPRKQTNKTHPRSINIETLFQDTTLEFLVSPRKPIHFSGPLLNQSVQAFEVSASNARAGDESLVARAFLGAARGRGDEGLVQSAYVRLVFLWVLRHQGGLYDVHCGRRSLDDGVCLRHLMANDDFDSALAELGHLAGLEGHLEVPHSEGRGGLLTGVDLKLQDGHIRAFILIVLTVLPLVAAERVLAHEGGIAPITVESLLGVQLGHLAAALPARVFPLRGLGLDHVAVELLHVLAQVAGLLGVEAAVVALEGAVGAVDALVDAQGGLAGTGVAALGTFLGVLGLVHPAVLAERGLAVPQEVAMRTLEVVPAVLDADVRLEVPLHGAADIAELALERLLPRVHAHVPFQVRADFELGATEPALEGGVPCQHKIYFLNEADWSVPVPLDHKLPKANDYVHSCPLPDPRSVWYLSLVHTLGNNAPGKTMDLKKAVFNRKIKMNPKLKTTTAPFPIQISTFNVEKALHAREINNNSKNNYRFASDDKYDVAKKAYRSWVEIHELTTALGMAAACCTVPQEQSQMSTPALVESRGQAVLSISSMINLVGDKSVEREDHLDSTGVGGGEKSIYLLLKQDKRFAYPKPGVETVLGRILLMLNFELLSTSSQALPTQCDEALLYHMLDEFLMNQIRKLQDNGLLEENAQVILLESHTFGPDVLATSKLVCVALVNMHISTTQNWAYGSDSEPANLTNQIQVYHVARETIELIVAMVFPSTRARKSQVLQTTEERVKGTHPNDGQKKENIPQARYSTTIANMAFHAHEAQKARAIGLFWEHAVAVDLFPQTPPCEMLILFQRVEHPNGVGALEPQDPPVQPQPGPPEFLANKWNNPFVWYHLNSSVLESPGYPAPVKKVSIVNTFADESLIIGWHPTEPLSHFSLEPILIEVLCRRFIWSVESQIIEKEVIGSWGETTFVEGRLRDQQSTWDVELSVKRGKREEEQEAGAREFSVATGAARTTVNAPKVHVNWISEVCNRYLLNQITYEKLAMFGREDRGEEEGHGDWRQQLLKLEAEEEQSTQDITTSARGHRSSYYDELLQIISLTDGDPTAATNLHVCASIGDCDQDNDGSNDEDDANHNGCCELHMANPPAPIQGTKVNPGRMEMIIPMKAKLIELITTSYFTWTAQVAFLGNAEH</sequence>
<gene>
    <name evidence="2" type="ORF">EI555_009383</name>
</gene>
<organism evidence="2 3">
    <name type="scientific">Monodon monoceros</name>
    <name type="common">Narwhal</name>
    <name type="synonym">Ceratodon monodon</name>
    <dbReference type="NCBI Taxonomy" id="40151"/>
    <lineage>
        <taxon>Eukaryota</taxon>
        <taxon>Metazoa</taxon>
        <taxon>Chordata</taxon>
        <taxon>Craniata</taxon>
        <taxon>Vertebrata</taxon>
        <taxon>Euteleostomi</taxon>
        <taxon>Mammalia</taxon>
        <taxon>Eutheria</taxon>
        <taxon>Laurasiatheria</taxon>
        <taxon>Artiodactyla</taxon>
        <taxon>Whippomorpha</taxon>
        <taxon>Cetacea</taxon>
        <taxon>Odontoceti</taxon>
        <taxon>Monodontidae</taxon>
        <taxon>Monodon</taxon>
    </lineage>
</organism>
<proteinExistence type="predicted"/>
<dbReference type="Proteomes" id="UP000308365">
    <property type="component" value="Unassembled WGS sequence"/>
</dbReference>
<reference evidence="3" key="1">
    <citation type="journal article" date="2019" name="IScience">
        <title>Narwhal Genome Reveals Long-Term Low Genetic Diversity despite Current Large Abundance Size.</title>
        <authorList>
            <person name="Westbury M.V."/>
            <person name="Petersen B."/>
            <person name="Garde E."/>
            <person name="Heide-Jorgensen M.P."/>
            <person name="Lorenzen E.D."/>
        </authorList>
    </citation>
    <scope>NUCLEOTIDE SEQUENCE [LARGE SCALE GENOMIC DNA]</scope>
</reference>
<feature type="non-terminal residue" evidence="2">
    <location>
        <position position="1"/>
    </location>
</feature>
<evidence type="ECO:0000256" key="1">
    <source>
        <dbReference type="SAM" id="MobiDB-lite"/>
    </source>
</evidence>
<feature type="region of interest" description="Disordered" evidence="1">
    <location>
        <begin position="866"/>
        <end position="888"/>
    </location>
</feature>
<feature type="non-terminal residue" evidence="2">
    <location>
        <position position="1278"/>
    </location>
</feature>
<accession>A0A4V5P8R6</accession>
<protein>
    <submittedName>
        <fullName evidence="2">Uncharacterized protein</fullName>
    </submittedName>
</protein>